<dbReference type="InterPro" id="IPR038416">
    <property type="entry name" value="Ribosom_S30AE_C_sf"/>
</dbReference>
<dbReference type="HAMAP" id="MF_00839">
    <property type="entry name" value="HPF"/>
    <property type="match status" value="1"/>
</dbReference>
<keyword evidence="2" id="KW-0963">Cytoplasm</keyword>
<dbReference type="InterPro" id="IPR036567">
    <property type="entry name" value="RHF-like"/>
</dbReference>
<dbReference type="InterPro" id="IPR034694">
    <property type="entry name" value="HPF_long/plastid"/>
</dbReference>
<dbReference type="GO" id="GO:0043024">
    <property type="term" value="F:ribosomal small subunit binding"/>
    <property type="evidence" value="ECO:0007669"/>
    <property type="project" value="TreeGrafter"/>
</dbReference>
<evidence type="ECO:0000313" key="4">
    <source>
        <dbReference type="EMBL" id="AVM41869.1"/>
    </source>
</evidence>
<dbReference type="AlphaFoldDB" id="A0A2S0KLJ1"/>
<dbReference type="Proteomes" id="UP000237947">
    <property type="component" value="Chromosome"/>
</dbReference>
<evidence type="ECO:0000313" key="5">
    <source>
        <dbReference type="Proteomes" id="UP000237947"/>
    </source>
</evidence>
<dbReference type="GO" id="GO:0045900">
    <property type="term" value="P:negative regulation of translational elongation"/>
    <property type="evidence" value="ECO:0007669"/>
    <property type="project" value="TreeGrafter"/>
</dbReference>
<dbReference type="PANTHER" id="PTHR33231:SF1">
    <property type="entry name" value="30S RIBOSOMAL PROTEIN"/>
    <property type="match status" value="1"/>
</dbReference>
<dbReference type="Pfam" id="PF16321">
    <property type="entry name" value="Ribosom_S30AE_C"/>
    <property type="match status" value="1"/>
</dbReference>
<dbReference type="SUPFAM" id="SSF69754">
    <property type="entry name" value="Ribosome binding protein Y (YfiA homologue)"/>
    <property type="match status" value="1"/>
</dbReference>
<name>A0A2S0KLJ1_9FIRM</name>
<dbReference type="PANTHER" id="PTHR33231">
    <property type="entry name" value="30S RIBOSOMAL PROTEIN"/>
    <property type="match status" value="1"/>
</dbReference>
<dbReference type="InterPro" id="IPR032528">
    <property type="entry name" value="Ribosom_S30AE_C"/>
</dbReference>
<dbReference type="EMBL" id="CP027226">
    <property type="protein sequence ID" value="AVM41869.1"/>
    <property type="molecule type" value="Genomic_DNA"/>
</dbReference>
<comment type="function">
    <text evidence="2">Required for dimerization of active 70S ribosomes into 100S ribosomes in stationary phase; 100S ribosomes are translationally inactive and sometimes present during exponential growth.</text>
</comment>
<keyword evidence="5" id="KW-1185">Reference proteome</keyword>
<dbReference type="RefSeq" id="WP_106011857.1">
    <property type="nucleotide sequence ID" value="NZ_CP027226.1"/>
</dbReference>
<keyword evidence="1 2" id="KW-0810">Translation regulation</keyword>
<accession>A0A2S0KLJ1</accession>
<sequence length="183" mass="21381">MRIDIQSVDMKVGQELRNRIEDKLSKFDRYFDDSALCEVKCTTDGPDLKRVEITLHVDKKIYRAERSEDDIFTALDSAIDVLQGQIRKHKTLMSNMNGKYDSMKKFVQEELVDDVSADEEVDEVNYDFRYKSFEIQAMSDEEAAMQMDLLNHSFFVYISDETGHVNVIYKRKSDSYGVIEPIY</sequence>
<evidence type="ECO:0000256" key="1">
    <source>
        <dbReference type="ARBA" id="ARBA00022845"/>
    </source>
</evidence>
<dbReference type="InterPro" id="IPR050574">
    <property type="entry name" value="HPF/YfiA_ribosome-assoc"/>
</dbReference>
<comment type="subcellular location">
    <subcellularLocation>
        <location evidence="2">Cytoplasm</location>
    </subcellularLocation>
</comment>
<comment type="similarity">
    <text evidence="2">Belongs to the HPF/YfiA ribosome-associated protein family. Long HPF subfamily.</text>
</comment>
<feature type="domain" description="Sigma 54 modulation/S30EA ribosomal protein C-terminal" evidence="3">
    <location>
        <begin position="129"/>
        <end position="178"/>
    </location>
</feature>
<dbReference type="NCBIfam" id="TIGR00741">
    <property type="entry name" value="yfiA"/>
    <property type="match status" value="1"/>
</dbReference>
<dbReference type="KEGG" id="fsa:C5Q98_00860"/>
<gene>
    <name evidence="4" type="primary">raiA</name>
    <name evidence="2" type="synonym">hpf</name>
    <name evidence="4" type="ORF">C5Q98_00860</name>
</gene>
<comment type="subunit">
    <text evidence="2">Interacts with 100S ribosomes.</text>
</comment>
<dbReference type="GO" id="GO:0022627">
    <property type="term" value="C:cytosolic small ribosomal subunit"/>
    <property type="evidence" value="ECO:0007669"/>
    <property type="project" value="TreeGrafter"/>
</dbReference>
<dbReference type="Pfam" id="PF02482">
    <property type="entry name" value="Ribosomal_S30AE"/>
    <property type="match status" value="1"/>
</dbReference>
<dbReference type="Gene3D" id="3.30.505.50">
    <property type="entry name" value="Sigma 54 modulation/S30EA ribosomal protein, C-terminal domain"/>
    <property type="match status" value="1"/>
</dbReference>
<reference evidence="5" key="1">
    <citation type="submission" date="2018-02" db="EMBL/GenBank/DDBJ databases">
        <authorList>
            <person name="Holder M.E."/>
            <person name="Ajami N.J."/>
            <person name="Petrosino J.F."/>
        </authorList>
    </citation>
    <scope>NUCLEOTIDE SEQUENCE [LARGE SCALE GENOMIC DNA]</scope>
    <source>
        <strain evidence="5">CCUG 47711</strain>
    </source>
</reference>
<dbReference type="CDD" id="cd00552">
    <property type="entry name" value="RaiA"/>
    <property type="match status" value="1"/>
</dbReference>
<dbReference type="Gene3D" id="3.30.160.100">
    <property type="entry name" value="Ribosome hibernation promotion factor-like"/>
    <property type="match status" value="1"/>
</dbReference>
<dbReference type="OrthoDB" id="9794975at2"/>
<organism evidence="4 5">
    <name type="scientific">Fastidiosipila sanguinis</name>
    <dbReference type="NCBI Taxonomy" id="236753"/>
    <lineage>
        <taxon>Bacteria</taxon>
        <taxon>Bacillati</taxon>
        <taxon>Bacillota</taxon>
        <taxon>Clostridia</taxon>
        <taxon>Eubacteriales</taxon>
        <taxon>Oscillospiraceae</taxon>
        <taxon>Fastidiosipila</taxon>
    </lineage>
</organism>
<proteinExistence type="inferred from homology"/>
<protein>
    <recommendedName>
        <fullName evidence="2">Ribosome hibernation promoting factor</fullName>
        <shortName evidence="2">HPF</shortName>
    </recommendedName>
</protein>
<evidence type="ECO:0000256" key="2">
    <source>
        <dbReference type="HAMAP-Rule" id="MF_00839"/>
    </source>
</evidence>
<dbReference type="InterPro" id="IPR003489">
    <property type="entry name" value="RHF/RaiA"/>
</dbReference>
<evidence type="ECO:0000259" key="3">
    <source>
        <dbReference type="Pfam" id="PF16321"/>
    </source>
</evidence>